<reference evidence="1" key="1">
    <citation type="submission" date="2020-05" db="EMBL/GenBank/DDBJ databases">
        <authorList>
            <person name="Chiriac C."/>
            <person name="Salcher M."/>
            <person name="Ghai R."/>
            <person name="Kavagutti S V."/>
        </authorList>
    </citation>
    <scope>NUCLEOTIDE SEQUENCE</scope>
</reference>
<accession>A0A6J6MGH8</accession>
<evidence type="ECO:0000313" key="1">
    <source>
        <dbReference type="EMBL" id="CAB4672529.1"/>
    </source>
</evidence>
<protein>
    <submittedName>
        <fullName evidence="1">Unannotated protein</fullName>
    </submittedName>
</protein>
<proteinExistence type="predicted"/>
<organism evidence="1">
    <name type="scientific">freshwater metagenome</name>
    <dbReference type="NCBI Taxonomy" id="449393"/>
    <lineage>
        <taxon>unclassified sequences</taxon>
        <taxon>metagenomes</taxon>
        <taxon>ecological metagenomes</taxon>
    </lineage>
</organism>
<sequence length="243" mass="25471">MRCPHQSWREIHQSCMLSTHSKYLGDICSGSIFTLPSLTASAAALASGATFTNHCLESLGSTVVSHLWQCPTACTYGRFSATTLPCFLNSSTTAFLASKRSRPSNFVPVPAITPCSFIMTTNSTPCRIPISKSFGSCAAVTLTAPVPKSGSTNSSAMIGIIRSTNGSNTFLPTKCLYLSSLGFTATAPSPSMVSALVVATVIFNSSLPYLIDTNSPASSLCSTSISDSAVKHLGHQLIILSAR</sequence>
<dbReference type="EMBL" id="CAEZXF010000018">
    <property type="protein sequence ID" value="CAB4672529.1"/>
    <property type="molecule type" value="Genomic_DNA"/>
</dbReference>
<dbReference type="AlphaFoldDB" id="A0A6J6MGH8"/>
<name>A0A6J6MGH8_9ZZZZ</name>
<gene>
    <name evidence="1" type="ORF">UFOPK2355_00152</name>
</gene>